<dbReference type="Proteomes" id="UP000177025">
    <property type="component" value="Unassembled WGS sequence"/>
</dbReference>
<evidence type="ECO:0000313" key="2">
    <source>
        <dbReference type="Proteomes" id="UP000177025"/>
    </source>
</evidence>
<proteinExistence type="predicted"/>
<dbReference type="EMBL" id="MEUM01000092">
    <property type="protein sequence ID" value="OGC41853.1"/>
    <property type="molecule type" value="Genomic_DNA"/>
</dbReference>
<name>A0A1F4UC72_UNCW3</name>
<dbReference type="AlphaFoldDB" id="A0A1F4UC72"/>
<protein>
    <submittedName>
        <fullName evidence="1">Uncharacterized protein</fullName>
    </submittedName>
</protein>
<reference evidence="1 2" key="1">
    <citation type="journal article" date="2016" name="Nat. Commun.">
        <title>Thousands of microbial genomes shed light on interconnected biogeochemical processes in an aquifer system.</title>
        <authorList>
            <person name="Anantharaman K."/>
            <person name="Brown C.T."/>
            <person name="Hug L.A."/>
            <person name="Sharon I."/>
            <person name="Castelle C.J."/>
            <person name="Probst A.J."/>
            <person name="Thomas B.C."/>
            <person name="Singh A."/>
            <person name="Wilkins M.J."/>
            <person name="Karaoz U."/>
            <person name="Brodie E.L."/>
            <person name="Williams K.H."/>
            <person name="Hubbard S.S."/>
            <person name="Banfield J.F."/>
        </authorList>
    </citation>
    <scope>NUCLEOTIDE SEQUENCE [LARGE SCALE GENOMIC DNA]</scope>
</reference>
<evidence type="ECO:0000313" key="1">
    <source>
        <dbReference type="EMBL" id="OGC41853.1"/>
    </source>
</evidence>
<organism evidence="1 2">
    <name type="scientific">candidate division WOR-3 bacterium RBG_13_43_14</name>
    <dbReference type="NCBI Taxonomy" id="1802590"/>
    <lineage>
        <taxon>Bacteria</taxon>
        <taxon>Bacteria division WOR-3</taxon>
    </lineage>
</organism>
<gene>
    <name evidence="1" type="ORF">A2Y85_03365</name>
</gene>
<comment type="caution">
    <text evidence="1">The sequence shown here is derived from an EMBL/GenBank/DDBJ whole genome shotgun (WGS) entry which is preliminary data.</text>
</comment>
<accession>A0A1F4UC72</accession>
<sequence length="66" mass="7698">MTNTLNRRVDDIHKKSIVNALRHGLTNQQANVVITFFKSLIGFKRSMVELIEDFARHVPLDSYRKN</sequence>